<feature type="region of interest" description="Disordered" evidence="1">
    <location>
        <begin position="1"/>
        <end position="24"/>
    </location>
</feature>
<proteinExistence type="predicted"/>
<protein>
    <submittedName>
        <fullName evidence="3">DUF87 domain-containing protein</fullName>
    </submittedName>
</protein>
<name>A0AAE4YNF9_9HYPH</name>
<dbReference type="Proteomes" id="UP000291892">
    <property type="component" value="Unassembled WGS sequence"/>
</dbReference>
<evidence type="ECO:0000313" key="4">
    <source>
        <dbReference type="EMBL" id="TAX82437.1"/>
    </source>
</evidence>
<feature type="region of interest" description="Disordered" evidence="1">
    <location>
        <begin position="580"/>
        <end position="679"/>
    </location>
</feature>
<dbReference type="EMBL" id="SIOX01000001">
    <property type="protein sequence ID" value="TAX82437.1"/>
    <property type="molecule type" value="Genomic_DNA"/>
</dbReference>
<dbReference type="InterPro" id="IPR008571">
    <property type="entry name" value="HerA-like"/>
</dbReference>
<comment type="caution">
    <text evidence="3">The sequence shown here is derived from an EMBL/GenBank/DDBJ whole genome shotgun (WGS) entry which is preliminary data.</text>
</comment>
<evidence type="ECO:0000259" key="2">
    <source>
        <dbReference type="Pfam" id="PF01935"/>
    </source>
</evidence>
<dbReference type="RefSeq" id="WP_024320820.1">
    <property type="nucleotide sequence ID" value="NZ_JAJAEH010000004.1"/>
</dbReference>
<evidence type="ECO:0000256" key="1">
    <source>
        <dbReference type="SAM" id="MobiDB-lite"/>
    </source>
</evidence>
<feature type="compositionally biased region" description="Basic and acidic residues" evidence="1">
    <location>
        <begin position="626"/>
        <end position="641"/>
    </location>
</feature>
<dbReference type="Proteomes" id="UP000661163">
    <property type="component" value="Unassembled WGS sequence"/>
</dbReference>
<dbReference type="Proteomes" id="UP000291659">
    <property type="component" value="Unassembled WGS sequence"/>
</dbReference>
<dbReference type="EMBL" id="WUFC01000007">
    <property type="protein sequence ID" value="NEI48257.1"/>
    <property type="molecule type" value="Genomic_DNA"/>
</dbReference>
<dbReference type="SUPFAM" id="SSF52540">
    <property type="entry name" value="P-loop containing nucleoside triphosphate hydrolases"/>
    <property type="match status" value="1"/>
</dbReference>
<evidence type="ECO:0000313" key="5">
    <source>
        <dbReference type="EMBL" id="TBF19782.1"/>
    </source>
</evidence>
<evidence type="ECO:0000313" key="7">
    <source>
        <dbReference type="Proteomes" id="UP000291892"/>
    </source>
</evidence>
<gene>
    <name evidence="5" type="ORF">ELG94_16330</name>
    <name evidence="4" type="ORF">ELH98_15925</name>
    <name evidence="3" type="ORF">GR217_11190</name>
</gene>
<organism evidence="3 8">
    <name type="scientific">Rhizobium ruizarguesonis</name>
    <dbReference type="NCBI Taxonomy" id="2081791"/>
    <lineage>
        <taxon>Bacteria</taxon>
        <taxon>Pseudomonadati</taxon>
        <taxon>Pseudomonadota</taxon>
        <taxon>Alphaproteobacteria</taxon>
        <taxon>Hyphomicrobiales</taxon>
        <taxon>Rhizobiaceae</taxon>
        <taxon>Rhizobium/Agrobacterium group</taxon>
        <taxon>Rhizobium</taxon>
    </lineage>
</organism>
<accession>A0AAE4YNF9</accession>
<dbReference type="Gene3D" id="3.40.50.300">
    <property type="entry name" value="P-loop containing nucleotide triphosphate hydrolases"/>
    <property type="match status" value="2"/>
</dbReference>
<dbReference type="PANTHER" id="PTHR42957:SF1">
    <property type="entry name" value="HELICASE MJ1565-RELATED"/>
    <property type="match status" value="1"/>
</dbReference>
<reference evidence="6 7" key="1">
    <citation type="submission" date="2019-02" db="EMBL/GenBank/DDBJ databases">
        <title>The genomic architecture of introgression among sibling species of bacteria.</title>
        <authorList>
            <person name="Cavassim M.I.A."/>
            <person name="Moeskjaer S."/>
            <person name="Moslemi C."/>
            <person name="Fields B."/>
            <person name="Bachmann A."/>
            <person name="Vilhjalmsson B."/>
            <person name="Schierup M.H."/>
            <person name="Young J.P.W."/>
            <person name="Andersen S.U."/>
        </authorList>
    </citation>
    <scope>NUCLEOTIDE SEQUENCE [LARGE SCALE GENOMIC DNA]</scope>
    <source>
        <strain evidence="4 6">SM141A</strain>
        <strain evidence="5 7">SM42</strain>
    </source>
</reference>
<dbReference type="PANTHER" id="PTHR42957">
    <property type="entry name" value="HELICASE MJ1565-RELATED"/>
    <property type="match status" value="1"/>
</dbReference>
<feature type="domain" description="Helicase HerA central" evidence="2">
    <location>
        <begin position="148"/>
        <end position="387"/>
    </location>
</feature>
<dbReference type="EMBL" id="SIKX01000001">
    <property type="protein sequence ID" value="TBF19782.1"/>
    <property type="molecule type" value="Genomic_DNA"/>
</dbReference>
<keyword evidence="6" id="KW-1185">Reference proteome</keyword>
<dbReference type="InterPro" id="IPR002789">
    <property type="entry name" value="HerA_central"/>
</dbReference>
<evidence type="ECO:0000313" key="6">
    <source>
        <dbReference type="Proteomes" id="UP000291659"/>
    </source>
</evidence>
<reference evidence="3 8" key="2">
    <citation type="submission" date="2019-12" db="EMBL/GenBank/DDBJ databases">
        <title>Rhizobium genotypes associated with high levels of biological nitrogen fixation by grain legumes in a temperate-maritime cropping system.</title>
        <authorList>
            <person name="Maluk M."/>
            <person name="Francesc Ferrando Molina F."/>
            <person name="Lopez Del Egido L."/>
            <person name="Lafos M."/>
            <person name="Langarica-Fuentes A."/>
            <person name="Gebre Yohannes G."/>
            <person name="Young M.W."/>
            <person name="Martin P."/>
            <person name="Gantlett R."/>
            <person name="Kenicer G."/>
            <person name="Hawes C."/>
            <person name="Begg G.S."/>
            <person name="Quilliam R.S."/>
            <person name="Squire G.R."/>
            <person name="Poole P.S."/>
            <person name="Young P.W."/>
            <person name="Iannetta P.M."/>
            <person name="James E.K."/>
        </authorList>
    </citation>
    <scope>NUCLEOTIDE SEQUENCE [LARGE SCALE GENOMIC DNA]</scope>
    <source>
        <strain evidence="3 8">JHI985</strain>
    </source>
</reference>
<evidence type="ECO:0000313" key="3">
    <source>
        <dbReference type="EMBL" id="NEI48257.1"/>
    </source>
</evidence>
<feature type="compositionally biased region" description="Basic and acidic residues" evidence="1">
    <location>
        <begin position="12"/>
        <end position="21"/>
    </location>
</feature>
<sequence>MLNNDLRTPGKAGEHDRRDGHAPGNRFLGRVVACSGSRATIAAVAEQGGTDLTELWSVGRLISISVGRNRVVALVYQMNTGSHAWGEGEDNIFKIETELLGEVRVDEDGREEFSTGISRYPYLGAIAHRIRSADLMRIYDAGEGTTAVIGKLTQDESIDAAIHIPTMLSKHFAVVGSTGVGKSTAVSLLLHKAIAADPKLRVLILDPHNEFAAAFPEHAVTIDTDTLDLPFWLMRLEEFAEVVFRGRPPVPEELDMLRDILPEAKRAFRGSDNSLVRRTTEKSSITADTPVPYRMADLLALIDERIGRLEGRSEKPFLRSLKMRLIAAINDPRYHFMFSNNTISDTITETIAQIFRIPGENRPICTFQLAGIPSEVVNSVASVLCRMAFEVALWSDGAIHMLVVCEEAHRYIPSDPSFGFVPTRQAIARIAKEGRKYGVSLGIITQRPGELDQTILSQCSTLFAMRLANDRDQEIIRSAIPNSSISTTSFISSIGNGEAIAFGEAISVPMRMRFSRVDENLLPKASSANSKNSEEDPDTVDLRKIVTRMRAVTVGPDISNFQQSYAASAAGFDETDAADEDLDAKPYTPPASSAAPPASAPLESYRRELLPQTPRLDPATSPAIDPRLDALRREMRRDEPVFPRPAPPADQPAISRREPGTSLRESILKKPLSSLYNKE</sequence>
<dbReference type="AlphaFoldDB" id="A0AAE4YNF9"/>
<evidence type="ECO:0000313" key="8">
    <source>
        <dbReference type="Proteomes" id="UP000661163"/>
    </source>
</evidence>
<dbReference type="Pfam" id="PF01935">
    <property type="entry name" value="DUF87"/>
    <property type="match status" value="1"/>
</dbReference>
<feature type="compositionally biased region" description="Low complexity" evidence="1">
    <location>
        <begin position="590"/>
        <end position="601"/>
    </location>
</feature>
<dbReference type="InterPro" id="IPR027417">
    <property type="entry name" value="P-loop_NTPase"/>
</dbReference>